<accession>A0A0G0MPF7</accession>
<organism evidence="1 2">
    <name type="scientific">Yanofskybacteria sp. (strain GW2011_GWA1_39_13)</name>
    <dbReference type="NCBI Taxonomy" id="1619019"/>
    <lineage>
        <taxon>Bacteria</taxon>
        <taxon>Candidatus Yanofskyibacteriota</taxon>
    </lineage>
</organism>
<gene>
    <name evidence="1" type="ORF">UT29_C0004G0004</name>
</gene>
<sequence>MNLIINFTEKRGEVELKLQDGKKCIDTLTFEFEANLDKMLISGVDKILKRNRINPMSLKTIETAGEVDKFSSAHKIAETFIEAIKASK</sequence>
<dbReference type="Proteomes" id="UP000034845">
    <property type="component" value="Unassembled WGS sequence"/>
</dbReference>
<comment type="caution">
    <text evidence="1">The sequence shown here is derived from an EMBL/GenBank/DDBJ whole genome shotgun (WGS) entry which is preliminary data.</text>
</comment>
<name>A0A0G0MPF7_YANXG</name>
<dbReference type="EMBL" id="LBWF01000004">
    <property type="protein sequence ID" value="KKR02311.1"/>
    <property type="molecule type" value="Genomic_DNA"/>
</dbReference>
<evidence type="ECO:0000313" key="2">
    <source>
        <dbReference type="Proteomes" id="UP000034845"/>
    </source>
</evidence>
<dbReference type="AlphaFoldDB" id="A0A0G0MPF7"/>
<proteinExistence type="predicted"/>
<evidence type="ECO:0000313" key="1">
    <source>
        <dbReference type="EMBL" id="KKR02311.1"/>
    </source>
</evidence>
<reference evidence="1 2" key="1">
    <citation type="journal article" date="2015" name="Nature">
        <title>rRNA introns, odd ribosomes, and small enigmatic genomes across a large radiation of phyla.</title>
        <authorList>
            <person name="Brown C.T."/>
            <person name="Hug L.A."/>
            <person name="Thomas B.C."/>
            <person name="Sharon I."/>
            <person name="Castelle C.J."/>
            <person name="Singh A."/>
            <person name="Wilkins M.J."/>
            <person name="Williams K.H."/>
            <person name="Banfield J.F."/>
        </authorList>
    </citation>
    <scope>NUCLEOTIDE SEQUENCE [LARGE SCALE GENOMIC DNA]</scope>
    <source>
        <strain evidence="2">GW2011_GWA1_39_13</strain>
    </source>
</reference>
<protein>
    <submittedName>
        <fullName evidence="1">Uncharacterized protein</fullName>
    </submittedName>
</protein>